<protein>
    <submittedName>
        <fullName evidence="1">Uncharacterized protein</fullName>
    </submittedName>
</protein>
<organismHost>
    <name type="scientific">Escherichia coli</name>
    <dbReference type="NCBI Taxonomy" id="562"/>
</organismHost>
<evidence type="ECO:0000313" key="2">
    <source>
        <dbReference type="Proteomes" id="UP000294673"/>
    </source>
</evidence>
<dbReference type="EMBL" id="MK327938">
    <property type="protein sequence ID" value="QBO63988.1"/>
    <property type="molecule type" value="Genomic_DNA"/>
</dbReference>
<proteinExistence type="predicted"/>
<reference evidence="1 2" key="1">
    <citation type="submission" date="2018-12" db="EMBL/GenBank/DDBJ databases">
        <title>Still something new to discover - new insights into E. coli phage diversity and taxonomy.</title>
        <authorList>
            <person name="Korf I.H.E."/>
            <person name="Adriaennsens E."/>
            <person name="Dreiseikelmann B."/>
            <person name="Kropinski A."/>
            <person name="Nimtz M."/>
            <person name="Meier-Kolthoff J.P."/>
            <person name="Rohde M."/>
            <person name="van Raaij M."/>
            <person name="Wittmann J."/>
        </authorList>
    </citation>
    <scope>NUCLEOTIDE SEQUENCE [LARGE SCALE GENOMIC DNA]</scope>
</reference>
<keyword evidence="2" id="KW-1185">Reference proteome</keyword>
<name>A0A482GEG1_BPGOS</name>
<gene>
    <name evidence="1" type="ORF">Goslar_00196</name>
</gene>
<evidence type="ECO:0000313" key="1">
    <source>
        <dbReference type="EMBL" id="QBO63988.1"/>
    </source>
</evidence>
<dbReference type="Proteomes" id="UP000294673">
    <property type="component" value="Segment"/>
</dbReference>
<sequence length="161" mass="19555">MRPPLLRSLEQFQRDDSKPSVIPRPSQVSIHIRTPQTGRRYIIPLLNYSEYLFSMLDERLPYFSPNGNYDIHTLLYDTIELYLYKRNISGRDVDMQLEFVLDEVFMHEDYGHDEKFDFRCRLSVMRSEVNQILRTWIPRVEDWWHFNFTLDTSMTLWLVVE</sequence>
<accession>A0A482GEG1</accession>
<organism evidence="1 2">
    <name type="scientific">Escherichia phage vB_EcoM_Goslar</name>
    <dbReference type="NCBI Taxonomy" id="2502409"/>
    <lineage>
        <taxon>Viruses</taxon>
        <taxon>Duplodnaviria</taxon>
        <taxon>Heunggongvirae</taxon>
        <taxon>Uroviricota</taxon>
        <taxon>Caudoviricetes</taxon>
        <taxon>Chimalliviridae</taxon>
        <taxon>Goslarvirus</taxon>
        <taxon>Goslarvirus goslar</taxon>
    </lineage>
</organism>